<proteinExistence type="predicted"/>
<dbReference type="Proteomes" id="UP001595632">
    <property type="component" value="Unassembled WGS sequence"/>
</dbReference>
<comment type="caution">
    <text evidence="1">The sequence shown here is derived from an EMBL/GenBank/DDBJ whole genome shotgun (WGS) entry which is preliminary data.</text>
</comment>
<dbReference type="Gene3D" id="1.10.3230.30">
    <property type="entry name" value="Phage gp6-like head-tail connector protein"/>
    <property type="match status" value="1"/>
</dbReference>
<dbReference type="NCBIfam" id="TIGR02215">
    <property type="entry name" value="phage_chp_gp8"/>
    <property type="match status" value="1"/>
</dbReference>
<protein>
    <recommendedName>
        <fullName evidence="3">PhiE125 gp8 family phage protein</fullName>
    </recommendedName>
</protein>
<reference evidence="2" key="1">
    <citation type="journal article" date="2019" name="Int. J. Syst. Evol. Microbiol.">
        <title>The Global Catalogue of Microorganisms (GCM) 10K type strain sequencing project: providing services to taxonomists for standard genome sequencing and annotation.</title>
        <authorList>
            <consortium name="The Broad Institute Genomics Platform"/>
            <consortium name="The Broad Institute Genome Sequencing Center for Infectious Disease"/>
            <person name="Wu L."/>
            <person name="Ma J."/>
        </authorList>
    </citation>
    <scope>NUCLEOTIDE SEQUENCE [LARGE SCALE GENOMIC DNA]</scope>
    <source>
        <strain evidence="2">KCTC 52366</strain>
    </source>
</reference>
<dbReference type="InterPro" id="IPR011738">
    <property type="entry name" value="Phage_CHP"/>
</dbReference>
<name>A0ABV7GYF7_9RHOB</name>
<gene>
    <name evidence="1" type="ORF">ACFOGP_21480</name>
</gene>
<evidence type="ECO:0000313" key="2">
    <source>
        <dbReference type="Proteomes" id="UP001595632"/>
    </source>
</evidence>
<keyword evidence="2" id="KW-1185">Reference proteome</keyword>
<evidence type="ECO:0000313" key="1">
    <source>
        <dbReference type="EMBL" id="MFC3145306.1"/>
    </source>
</evidence>
<dbReference type="CDD" id="cd08054">
    <property type="entry name" value="gp6"/>
    <property type="match status" value="1"/>
</dbReference>
<organism evidence="1 2">
    <name type="scientific">Psychromarinibacter halotolerans</name>
    <dbReference type="NCBI Taxonomy" id="1775175"/>
    <lineage>
        <taxon>Bacteria</taxon>
        <taxon>Pseudomonadati</taxon>
        <taxon>Pseudomonadota</taxon>
        <taxon>Alphaproteobacteria</taxon>
        <taxon>Rhodobacterales</taxon>
        <taxon>Paracoccaceae</taxon>
        <taxon>Psychromarinibacter</taxon>
    </lineage>
</organism>
<evidence type="ECO:0008006" key="3">
    <source>
        <dbReference type="Google" id="ProtNLM"/>
    </source>
</evidence>
<accession>A0ABV7GYF7</accession>
<sequence>MSLTTITPPSQEPLTAADPVLRQHLRKFEDETHEDALIGELIAAARADVETYTRLRLLTQTVTWTRDGFCSIEIPVAPVQEVVEVRYLSSDGSWVTVASDVYRLTGRRVVAAPGKVWPVPACEPGNVEIDVKVGYGDAASDVRPEILHAVRRHVAHLLLHRGDQAADGGMTEAVRRTLRPFILWM</sequence>
<dbReference type="EMBL" id="JBHRTB010000010">
    <property type="protein sequence ID" value="MFC3145306.1"/>
    <property type="molecule type" value="Genomic_DNA"/>
</dbReference>
<dbReference type="RefSeq" id="WP_275635140.1">
    <property type="nucleotide sequence ID" value="NZ_JARGYD010000020.1"/>
</dbReference>